<feature type="region of interest" description="Disordered" evidence="9">
    <location>
        <begin position="517"/>
        <end position="548"/>
    </location>
</feature>
<dbReference type="FunFam" id="1.25.40.90:FF:000005">
    <property type="entry name" value="Clathrin assembly protein AP180"/>
    <property type="match status" value="1"/>
</dbReference>
<name>A0AAV7F8B9_ARIFI</name>
<evidence type="ECO:0000256" key="9">
    <source>
        <dbReference type="SAM" id="MobiDB-lite"/>
    </source>
</evidence>
<dbReference type="InterPro" id="IPR045192">
    <property type="entry name" value="AP180-like"/>
</dbReference>
<dbReference type="InterPro" id="IPR013809">
    <property type="entry name" value="ENTH"/>
</dbReference>
<evidence type="ECO:0000256" key="7">
    <source>
        <dbReference type="ARBA" id="ARBA00023176"/>
    </source>
</evidence>
<proteinExistence type="predicted"/>
<dbReference type="GO" id="GO:0005546">
    <property type="term" value="F:phosphatidylinositol-4,5-bisphosphate binding"/>
    <property type="evidence" value="ECO:0007669"/>
    <property type="project" value="TreeGrafter"/>
</dbReference>
<reference evidence="11 12" key="1">
    <citation type="submission" date="2021-07" db="EMBL/GenBank/DDBJ databases">
        <title>The Aristolochia fimbriata genome: insights into angiosperm evolution, floral development and chemical biosynthesis.</title>
        <authorList>
            <person name="Jiao Y."/>
        </authorList>
    </citation>
    <scope>NUCLEOTIDE SEQUENCE [LARGE SCALE GENOMIC DNA]</scope>
    <source>
        <strain evidence="11">IBCAS-2021</strain>
        <tissue evidence="11">Leaf</tissue>
    </source>
</reference>
<dbReference type="GO" id="GO:0030136">
    <property type="term" value="C:clathrin-coated vesicle"/>
    <property type="evidence" value="ECO:0007669"/>
    <property type="project" value="UniProtKB-SubCell"/>
</dbReference>
<dbReference type="GO" id="GO:0005905">
    <property type="term" value="C:clathrin-coated pit"/>
    <property type="evidence" value="ECO:0007669"/>
    <property type="project" value="UniProtKB-SubCell"/>
</dbReference>
<comment type="subcellular location">
    <subcellularLocation>
        <location evidence="1">Cytoplasmic vesicle</location>
        <location evidence="1">Clathrin-coated vesicle</location>
    </subcellularLocation>
    <subcellularLocation>
        <location evidence="2">Golgi apparatus</location>
    </subcellularLocation>
    <subcellularLocation>
        <location evidence="3">Membrane</location>
        <location evidence="3">Clathrin-coated pit</location>
    </subcellularLocation>
</comment>
<evidence type="ECO:0000256" key="6">
    <source>
        <dbReference type="ARBA" id="ARBA00023136"/>
    </source>
</evidence>
<evidence type="ECO:0000256" key="1">
    <source>
        <dbReference type="ARBA" id="ARBA00004132"/>
    </source>
</evidence>
<dbReference type="CDD" id="cd03564">
    <property type="entry name" value="ANTH_N"/>
    <property type="match status" value="1"/>
</dbReference>
<evidence type="ECO:0000259" key="10">
    <source>
        <dbReference type="PROSITE" id="PS50942"/>
    </source>
</evidence>
<accession>A0AAV7F8B9</accession>
<dbReference type="Gene3D" id="1.25.40.90">
    <property type="match status" value="1"/>
</dbReference>
<dbReference type="InterPro" id="IPR014712">
    <property type="entry name" value="ANTH_dom_sf"/>
</dbReference>
<evidence type="ECO:0000256" key="2">
    <source>
        <dbReference type="ARBA" id="ARBA00004555"/>
    </source>
</evidence>
<organism evidence="11 12">
    <name type="scientific">Aristolochia fimbriata</name>
    <name type="common">White veined hardy Dutchman's pipe vine</name>
    <dbReference type="NCBI Taxonomy" id="158543"/>
    <lineage>
        <taxon>Eukaryota</taxon>
        <taxon>Viridiplantae</taxon>
        <taxon>Streptophyta</taxon>
        <taxon>Embryophyta</taxon>
        <taxon>Tracheophyta</taxon>
        <taxon>Spermatophyta</taxon>
        <taxon>Magnoliopsida</taxon>
        <taxon>Magnoliidae</taxon>
        <taxon>Piperales</taxon>
        <taxon>Aristolochiaceae</taxon>
        <taxon>Aristolochia</taxon>
    </lineage>
</organism>
<dbReference type="GO" id="GO:0032050">
    <property type="term" value="F:clathrin heavy chain binding"/>
    <property type="evidence" value="ECO:0007669"/>
    <property type="project" value="TreeGrafter"/>
</dbReference>
<gene>
    <name evidence="11" type="ORF">H6P81_000331</name>
</gene>
<evidence type="ECO:0000256" key="8">
    <source>
        <dbReference type="ARBA" id="ARBA00023329"/>
    </source>
</evidence>
<dbReference type="Pfam" id="PF07651">
    <property type="entry name" value="ANTH"/>
    <property type="match status" value="1"/>
</dbReference>
<keyword evidence="7" id="KW-0168">Coated pit</keyword>
<dbReference type="PROSITE" id="PS50942">
    <property type="entry name" value="ENTH"/>
    <property type="match status" value="1"/>
</dbReference>
<dbReference type="Proteomes" id="UP000825729">
    <property type="component" value="Unassembled WGS sequence"/>
</dbReference>
<dbReference type="SUPFAM" id="SSF48464">
    <property type="entry name" value="ENTH/VHS domain"/>
    <property type="match status" value="1"/>
</dbReference>
<keyword evidence="8" id="KW-0968">Cytoplasmic vesicle</keyword>
<dbReference type="GO" id="GO:0048268">
    <property type="term" value="P:clathrin coat assembly"/>
    <property type="evidence" value="ECO:0007669"/>
    <property type="project" value="InterPro"/>
</dbReference>
<evidence type="ECO:0000313" key="11">
    <source>
        <dbReference type="EMBL" id="KAG9455823.1"/>
    </source>
</evidence>
<protein>
    <recommendedName>
        <fullName evidence="10">ENTH domain-containing protein</fullName>
    </recommendedName>
</protein>
<evidence type="ECO:0000256" key="4">
    <source>
        <dbReference type="ARBA" id="ARBA00022583"/>
    </source>
</evidence>
<evidence type="ECO:0000256" key="5">
    <source>
        <dbReference type="ARBA" id="ARBA00023034"/>
    </source>
</evidence>
<dbReference type="GO" id="GO:0005545">
    <property type="term" value="F:1-phosphatidylinositol binding"/>
    <property type="evidence" value="ECO:0007669"/>
    <property type="project" value="InterPro"/>
</dbReference>
<dbReference type="Gene3D" id="1.20.58.150">
    <property type="entry name" value="ANTH domain"/>
    <property type="match status" value="1"/>
</dbReference>
<dbReference type="GO" id="GO:0000149">
    <property type="term" value="F:SNARE binding"/>
    <property type="evidence" value="ECO:0007669"/>
    <property type="project" value="TreeGrafter"/>
</dbReference>
<comment type="caution">
    <text evidence="11">The sequence shown here is derived from an EMBL/GenBank/DDBJ whole genome shotgun (WGS) entry which is preliminary data.</text>
</comment>
<keyword evidence="12" id="KW-1185">Reference proteome</keyword>
<feature type="domain" description="ENTH" evidence="10">
    <location>
        <begin position="213"/>
        <end position="351"/>
    </location>
</feature>
<dbReference type="InterPro" id="IPR011417">
    <property type="entry name" value="ANTH_dom"/>
</dbReference>
<dbReference type="SMART" id="SM00273">
    <property type="entry name" value="ENTH"/>
    <property type="match status" value="1"/>
</dbReference>
<keyword evidence="5" id="KW-0333">Golgi apparatus</keyword>
<evidence type="ECO:0000313" key="12">
    <source>
        <dbReference type="Proteomes" id="UP000825729"/>
    </source>
</evidence>
<dbReference type="GO" id="GO:0072583">
    <property type="term" value="P:clathrin-dependent endocytosis"/>
    <property type="evidence" value="ECO:0007669"/>
    <property type="project" value="InterPro"/>
</dbReference>
<dbReference type="GO" id="GO:0006900">
    <property type="term" value="P:vesicle budding from membrane"/>
    <property type="evidence" value="ECO:0007669"/>
    <property type="project" value="TreeGrafter"/>
</dbReference>
<keyword evidence="6" id="KW-0472">Membrane</keyword>
<dbReference type="PANTHER" id="PTHR22951">
    <property type="entry name" value="CLATHRIN ASSEMBLY PROTEIN"/>
    <property type="match status" value="1"/>
</dbReference>
<dbReference type="InterPro" id="IPR048050">
    <property type="entry name" value="ANTH_N_plant"/>
</dbReference>
<evidence type="ECO:0000256" key="3">
    <source>
        <dbReference type="ARBA" id="ARBA00004600"/>
    </source>
</evidence>
<dbReference type="PANTHER" id="PTHR22951:SF97">
    <property type="entry name" value="ENTH DOMAIN-CONTAINING PROTEIN"/>
    <property type="match status" value="1"/>
</dbReference>
<dbReference type="GO" id="GO:0005794">
    <property type="term" value="C:Golgi apparatus"/>
    <property type="evidence" value="ECO:0007669"/>
    <property type="project" value="UniProtKB-SubCell"/>
</dbReference>
<sequence length="732" mass="81363">MTGWRGIYNNIMHVPRRVERKGSKRFSWGGAHANRLSQNRYSRFPSALYERNSLSSSLLSATSSYPFLLIHVSLFLRALNPNPSLYRFVIAIVERSIVNIIHGSCRSLVADDYLLRASFVVLSFLHCGVHIEKPFRFSANFFLLHFADEFFVYAPFRMFRGRLEDPLRQVIVAVFVDSSSFSEIVNKMAGVGNTQLRKAFGVLKDSTKVGLAKVNSDYKELDVAIVKATNHVEDMAKEKHIRTIFDATVASRPRADVAYCIQALARRLAKTQNWAVALKTLIVIHRALREADHTFRDELISYSKSRVRMLNVSHFKDDSSPNAWDYSAWVRSYALFLEEKLECYRLLKYDVEAEPCKIKGLLTSEMLDHLSALQQLLFRLLSCKPEGAAVSNNVIQYALSIVVGESVKLYNAINDGTLNLVDKFFEMQPHDAVRALDIYKRAGHQAEVLSEFYETCKGIHYMRGQKFMKVEQPPASFAIAMEEYVNGAAQASPCYKMVVYEERSVTPKAVKAIEYKRSQDVQDPAEPSSTAKLGTSEHSEPSASGLAPSRASASAVSYLNDDLLGLNAPREDASELDEKYDRALAMVTDKPSVSENEYHAANPAADWELALVAGPTSNGNAAVTNKLAGGFDRLTLDSLYNDALTRQTNINGGYHTGQVAPSPFATAQYSQDPFYASNNIAPPSGVQMAAMAQQQQAMMMGGGQNSLNPFGNPYAGTGMQSYQSSNPYAGFL</sequence>
<keyword evidence="4" id="KW-0254">Endocytosis</keyword>
<dbReference type="FunFam" id="1.20.58.150:FF:000005">
    <property type="entry name" value="putative clathrin assembly protein At2g25430"/>
    <property type="match status" value="1"/>
</dbReference>
<dbReference type="InterPro" id="IPR008942">
    <property type="entry name" value="ENTH_VHS"/>
</dbReference>
<dbReference type="SUPFAM" id="SSF89009">
    <property type="entry name" value="GAT-like domain"/>
    <property type="match status" value="1"/>
</dbReference>
<dbReference type="EMBL" id="JAINDJ010000002">
    <property type="protein sequence ID" value="KAG9455823.1"/>
    <property type="molecule type" value="Genomic_DNA"/>
</dbReference>
<dbReference type="AlphaFoldDB" id="A0AAV7F8B9"/>